<dbReference type="GO" id="GO:0019005">
    <property type="term" value="C:SCF ubiquitin ligase complex"/>
    <property type="evidence" value="ECO:0007669"/>
    <property type="project" value="TreeGrafter"/>
</dbReference>
<dbReference type="AlphaFoldDB" id="A0A517PUZ0"/>
<proteinExistence type="predicted"/>
<dbReference type="InterPro" id="IPR006553">
    <property type="entry name" value="Leu-rich_rpt_Cys-con_subtyp"/>
</dbReference>
<accession>A0A517PUZ0</accession>
<feature type="compositionally biased region" description="Low complexity" evidence="1">
    <location>
        <begin position="31"/>
        <end position="48"/>
    </location>
</feature>
<dbReference type="PANTHER" id="PTHR13318:SF190">
    <property type="entry name" value="PARTNER OF PAIRED, ISOFORM B"/>
    <property type="match status" value="1"/>
</dbReference>
<dbReference type="OrthoDB" id="232968at2"/>
<dbReference type="InterPro" id="IPR032675">
    <property type="entry name" value="LRR_dom_sf"/>
</dbReference>
<dbReference type="RefSeq" id="WP_145190232.1">
    <property type="nucleotide sequence ID" value="NZ_CP036266.1"/>
</dbReference>
<dbReference type="Gene3D" id="3.80.10.10">
    <property type="entry name" value="Ribonuclease Inhibitor"/>
    <property type="match status" value="3"/>
</dbReference>
<dbReference type="SUPFAM" id="SSF52047">
    <property type="entry name" value="RNI-like"/>
    <property type="match status" value="1"/>
</dbReference>
<keyword evidence="4" id="KW-1185">Reference proteome</keyword>
<feature type="region of interest" description="Disordered" evidence="1">
    <location>
        <begin position="31"/>
        <end position="52"/>
    </location>
</feature>
<dbReference type="EMBL" id="CP036266">
    <property type="protein sequence ID" value="QDT23193.1"/>
    <property type="molecule type" value="Genomic_DNA"/>
</dbReference>
<feature type="domain" description="F-box/LRR-repeat protein 15-like leucin rich repeat" evidence="2">
    <location>
        <begin position="189"/>
        <end position="310"/>
    </location>
</feature>
<dbReference type="Proteomes" id="UP000320421">
    <property type="component" value="Chromosome"/>
</dbReference>
<sequence>MKPIREAMILVCCLTLINGCAKQGEVEKPASQETAQTEQATQETPEASVPESELKAAESLKAAGAKLKLDKDGYVIEVNLRGTVIDDAKTLEAITQLTRLRSLLFNETPLNDAVLELVGQVKSLENLDARDCSLTNKSITYLTGLSKLKALRLSGNEDIDDEAMPNINKLTNLKALMLDFLWVSDDGLTQLKDLQKLEEIYLAKTLIDDKALQTLTTFPKLKKIRLAQNQISNEGLAALAKIPQLVELDLSENSLLSDPGMQHLSGLKEMQKLNLWRVALTDEGIKPLQGLTKMKWLNLDNTQVTDAGLKYLKDMHQLEFLHLGSTPVSDAGLPALEGLTSLKELTVTRTAVSEAGVQELKKKLPNTKIQLKYIPGE</sequence>
<gene>
    <name evidence="3" type="primary">inlA_7</name>
    <name evidence="3" type="ORF">HG66A1_50090</name>
</gene>
<organism evidence="3 4">
    <name type="scientific">Gimesia chilikensis</name>
    <dbReference type="NCBI Taxonomy" id="2605989"/>
    <lineage>
        <taxon>Bacteria</taxon>
        <taxon>Pseudomonadati</taxon>
        <taxon>Planctomycetota</taxon>
        <taxon>Planctomycetia</taxon>
        <taxon>Planctomycetales</taxon>
        <taxon>Planctomycetaceae</taxon>
        <taxon>Gimesia</taxon>
    </lineage>
</organism>
<name>A0A517PUZ0_9PLAN</name>
<evidence type="ECO:0000256" key="1">
    <source>
        <dbReference type="SAM" id="MobiDB-lite"/>
    </source>
</evidence>
<dbReference type="InterPro" id="IPR001611">
    <property type="entry name" value="Leu-rich_rpt"/>
</dbReference>
<evidence type="ECO:0000259" key="2">
    <source>
        <dbReference type="Pfam" id="PF25372"/>
    </source>
</evidence>
<protein>
    <submittedName>
        <fullName evidence="3">Internalin-A</fullName>
    </submittedName>
</protein>
<evidence type="ECO:0000313" key="4">
    <source>
        <dbReference type="Proteomes" id="UP000320421"/>
    </source>
</evidence>
<reference evidence="3 4" key="1">
    <citation type="submission" date="2019-02" db="EMBL/GenBank/DDBJ databases">
        <title>Deep-cultivation of Planctomycetes and their phenomic and genomic characterization uncovers novel biology.</title>
        <authorList>
            <person name="Wiegand S."/>
            <person name="Jogler M."/>
            <person name="Boedeker C."/>
            <person name="Pinto D."/>
            <person name="Vollmers J."/>
            <person name="Rivas-Marin E."/>
            <person name="Kohn T."/>
            <person name="Peeters S.H."/>
            <person name="Heuer A."/>
            <person name="Rast P."/>
            <person name="Oberbeckmann S."/>
            <person name="Bunk B."/>
            <person name="Jeske O."/>
            <person name="Meyerdierks A."/>
            <person name="Storesund J.E."/>
            <person name="Kallscheuer N."/>
            <person name="Luecker S."/>
            <person name="Lage O.M."/>
            <person name="Pohl T."/>
            <person name="Merkel B.J."/>
            <person name="Hornburger P."/>
            <person name="Mueller R.-W."/>
            <person name="Bruemmer F."/>
            <person name="Labrenz M."/>
            <person name="Spormann A.M."/>
            <person name="Op den Camp H."/>
            <person name="Overmann J."/>
            <person name="Amann R."/>
            <person name="Jetten M.S.M."/>
            <person name="Mascher T."/>
            <person name="Medema M.H."/>
            <person name="Devos D.P."/>
            <person name="Kaster A.-K."/>
            <person name="Ovreas L."/>
            <person name="Rohde M."/>
            <person name="Galperin M.Y."/>
            <person name="Jogler C."/>
        </authorList>
    </citation>
    <scope>NUCLEOTIDE SEQUENCE [LARGE SCALE GENOMIC DNA]</scope>
    <source>
        <strain evidence="3 4">HG66A1</strain>
    </source>
</reference>
<evidence type="ECO:0000313" key="3">
    <source>
        <dbReference type="EMBL" id="QDT23193.1"/>
    </source>
</evidence>
<dbReference type="Pfam" id="PF25372">
    <property type="entry name" value="DUF7885"/>
    <property type="match status" value="1"/>
</dbReference>
<dbReference type="SMART" id="SM00367">
    <property type="entry name" value="LRR_CC"/>
    <property type="match status" value="5"/>
</dbReference>
<dbReference type="GO" id="GO:0031146">
    <property type="term" value="P:SCF-dependent proteasomal ubiquitin-dependent protein catabolic process"/>
    <property type="evidence" value="ECO:0007669"/>
    <property type="project" value="TreeGrafter"/>
</dbReference>
<dbReference type="Pfam" id="PF13516">
    <property type="entry name" value="LRR_6"/>
    <property type="match status" value="1"/>
</dbReference>
<dbReference type="PANTHER" id="PTHR13318">
    <property type="entry name" value="PARTNER OF PAIRED, ISOFORM B-RELATED"/>
    <property type="match status" value="1"/>
</dbReference>
<dbReference type="InterPro" id="IPR057207">
    <property type="entry name" value="FBXL15_LRR"/>
</dbReference>